<proteinExistence type="predicted"/>
<dbReference type="GO" id="GO:0005886">
    <property type="term" value="C:plasma membrane"/>
    <property type="evidence" value="ECO:0007669"/>
    <property type="project" value="TreeGrafter"/>
</dbReference>
<feature type="domain" description="Multidrug resistance protein MdtA-like barrel-sandwich hybrid" evidence="1">
    <location>
        <begin position="91"/>
        <end position="123"/>
    </location>
</feature>
<dbReference type="EMBL" id="JABXYJ010000002">
    <property type="protein sequence ID" value="NVO77122.1"/>
    <property type="molecule type" value="Genomic_DNA"/>
</dbReference>
<dbReference type="GO" id="GO:0046677">
    <property type="term" value="P:response to antibiotic"/>
    <property type="evidence" value="ECO:0007669"/>
    <property type="project" value="TreeGrafter"/>
</dbReference>
<dbReference type="PANTHER" id="PTHR30158">
    <property type="entry name" value="ACRA/E-RELATED COMPONENT OF DRUG EFFLUX TRANSPORTER"/>
    <property type="match status" value="1"/>
</dbReference>
<dbReference type="Proteomes" id="UP000588051">
    <property type="component" value="Unassembled WGS sequence"/>
</dbReference>
<dbReference type="Pfam" id="PF25917">
    <property type="entry name" value="BSH_RND"/>
    <property type="match status" value="1"/>
</dbReference>
<dbReference type="AlphaFoldDB" id="A0A850Q9X4"/>
<dbReference type="SUPFAM" id="SSF111369">
    <property type="entry name" value="HlyD-like secretion proteins"/>
    <property type="match status" value="1"/>
</dbReference>
<dbReference type="RefSeq" id="WP_176802383.1">
    <property type="nucleotide sequence ID" value="NZ_JABXYJ010000002.1"/>
</dbReference>
<sequence length="125" mass="13297">MRSPDRSISPVSAVNNSLSLQIRRLFSLHTVQRVLISLPVVALVACGNQAAGGAAGAGKMPPPEVNVVTVNQRDLAVDFEYVGQTAGSKETEIRARVPGILENRLYEEGSRVKAGTVLFQIDPGT</sequence>
<dbReference type="Gene3D" id="2.40.50.100">
    <property type="match status" value="1"/>
</dbReference>
<evidence type="ECO:0000313" key="2">
    <source>
        <dbReference type="EMBL" id="NVO77122.1"/>
    </source>
</evidence>
<accession>A0A850Q9X4</accession>
<evidence type="ECO:0000313" key="3">
    <source>
        <dbReference type="Proteomes" id="UP000588051"/>
    </source>
</evidence>
<keyword evidence="3" id="KW-1185">Reference proteome</keyword>
<protein>
    <submittedName>
        <fullName evidence="2">Biotin/lipoyl-binding protein</fullName>
    </submittedName>
</protein>
<reference evidence="2 3" key="1">
    <citation type="submission" date="2020-06" db="EMBL/GenBank/DDBJ databases">
        <authorList>
            <person name="Qiu C."/>
            <person name="Liu Z."/>
        </authorList>
    </citation>
    <scope>NUCLEOTIDE SEQUENCE [LARGE SCALE GENOMIC DNA]</scope>
    <source>
        <strain evidence="2 3">EM 1</strain>
    </source>
</reference>
<evidence type="ECO:0000259" key="1">
    <source>
        <dbReference type="Pfam" id="PF25917"/>
    </source>
</evidence>
<dbReference type="InterPro" id="IPR058625">
    <property type="entry name" value="MdtA-like_BSH"/>
</dbReference>
<gene>
    <name evidence="2" type="ORF">HV832_04685</name>
</gene>
<comment type="caution">
    <text evidence="2">The sequence shown here is derived from an EMBL/GenBank/DDBJ whole genome shotgun (WGS) entry which is preliminary data.</text>
</comment>
<organism evidence="2 3">
    <name type="scientific">Undibacterium oligocarboniphilum</name>
    <dbReference type="NCBI Taxonomy" id="666702"/>
    <lineage>
        <taxon>Bacteria</taxon>
        <taxon>Pseudomonadati</taxon>
        <taxon>Pseudomonadota</taxon>
        <taxon>Betaproteobacteria</taxon>
        <taxon>Burkholderiales</taxon>
        <taxon>Oxalobacteraceae</taxon>
        <taxon>Undibacterium</taxon>
    </lineage>
</organism>
<name>A0A850Q9X4_9BURK</name>